<dbReference type="OrthoDB" id="5506986at2"/>
<dbReference type="RefSeq" id="WP_111647114.1">
    <property type="nucleotide sequence ID" value="NZ_JACHWI010000001.1"/>
</dbReference>
<proteinExistence type="predicted"/>
<dbReference type="EMBL" id="QLMJ01000001">
    <property type="protein sequence ID" value="RAK43348.1"/>
    <property type="molecule type" value="Genomic_DNA"/>
</dbReference>
<organism evidence="2 3">
    <name type="scientific">Actinoplanes lutulentus</name>
    <dbReference type="NCBI Taxonomy" id="1287878"/>
    <lineage>
        <taxon>Bacteria</taxon>
        <taxon>Bacillati</taxon>
        <taxon>Actinomycetota</taxon>
        <taxon>Actinomycetes</taxon>
        <taxon>Micromonosporales</taxon>
        <taxon>Micromonosporaceae</taxon>
        <taxon>Actinoplanes</taxon>
    </lineage>
</organism>
<dbReference type="Pfam" id="PF13385">
    <property type="entry name" value="Laminin_G_3"/>
    <property type="match status" value="1"/>
</dbReference>
<keyword evidence="2" id="KW-0430">Lectin</keyword>
<evidence type="ECO:0000313" key="3">
    <source>
        <dbReference type="Proteomes" id="UP000249341"/>
    </source>
</evidence>
<sequence length="250" mass="25914">MYRLPPRPLLLSGVLLALASLIAATTAARTQSSGAALWVAAPPPVVVASYSFDGPSFLADTSGKGHELAPIIGHGAAPGLVARDTGQAVQFPARCRKSPCPRLALQATTTADLNPADRPFRFGAAVRLAPNGTSKGQNILQKGYSTEGSQYKLQIDGKSGHPSCALVSGSTIHLVLADVSVADDQWHTIECRRNGVNLAVYVDQAAHGSVTVPAGLSVVNDEPLSLGGKSAFGNNDQFHGMLDDAWIAVG</sequence>
<feature type="chain" id="PRO_5038793888" evidence="1">
    <location>
        <begin position="24"/>
        <end position="250"/>
    </location>
</feature>
<keyword evidence="3" id="KW-1185">Reference proteome</keyword>
<dbReference type="SUPFAM" id="SSF49899">
    <property type="entry name" value="Concanavalin A-like lectins/glucanases"/>
    <property type="match status" value="1"/>
</dbReference>
<protein>
    <submittedName>
        <fullName evidence="2">Concanavalin A-like lectin/glucanase superfamily protein</fullName>
    </submittedName>
</protein>
<gene>
    <name evidence="2" type="ORF">B0I29_101478</name>
</gene>
<dbReference type="Gene3D" id="2.60.120.200">
    <property type="match status" value="1"/>
</dbReference>
<feature type="signal peptide" evidence="1">
    <location>
        <begin position="1"/>
        <end position="23"/>
    </location>
</feature>
<name>A0A327ZQV0_9ACTN</name>
<evidence type="ECO:0000256" key="1">
    <source>
        <dbReference type="SAM" id="SignalP"/>
    </source>
</evidence>
<evidence type="ECO:0000313" key="2">
    <source>
        <dbReference type="EMBL" id="RAK43348.1"/>
    </source>
</evidence>
<dbReference type="InterPro" id="IPR013320">
    <property type="entry name" value="ConA-like_dom_sf"/>
</dbReference>
<dbReference type="Proteomes" id="UP000249341">
    <property type="component" value="Unassembled WGS sequence"/>
</dbReference>
<accession>A0A327ZQV0</accession>
<reference evidence="2 3" key="1">
    <citation type="submission" date="2018-06" db="EMBL/GenBank/DDBJ databases">
        <title>Genomic Encyclopedia of Type Strains, Phase III (KMG-III): the genomes of soil and plant-associated and newly described type strains.</title>
        <authorList>
            <person name="Whitman W."/>
        </authorList>
    </citation>
    <scope>NUCLEOTIDE SEQUENCE [LARGE SCALE GENOMIC DNA]</scope>
    <source>
        <strain evidence="2 3">CGMCC 4.7090</strain>
    </source>
</reference>
<comment type="caution">
    <text evidence="2">The sequence shown here is derived from an EMBL/GenBank/DDBJ whole genome shotgun (WGS) entry which is preliminary data.</text>
</comment>
<dbReference type="AlphaFoldDB" id="A0A327ZQV0"/>
<dbReference type="GO" id="GO:0030246">
    <property type="term" value="F:carbohydrate binding"/>
    <property type="evidence" value="ECO:0007669"/>
    <property type="project" value="UniProtKB-KW"/>
</dbReference>
<keyword evidence="1" id="KW-0732">Signal</keyword>